<evidence type="ECO:0000256" key="1">
    <source>
        <dbReference type="SAM" id="MobiDB-lite"/>
    </source>
</evidence>
<evidence type="ECO:0000256" key="2">
    <source>
        <dbReference type="SAM" id="SignalP"/>
    </source>
</evidence>
<reference evidence="3" key="1">
    <citation type="journal article" date="2014" name="Nat. Commun.">
        <title>Evolution of separate predation- and defence-evoked venoms in carnivorous cone snails.</title>
        <authorList>
            <person name="Dutertre S."/>
            <person name="Jin A.-H."/>
            <person name="Vetter I."/>
            <person name="Hamilton B."/>
            <person name="Sunagar K."/>
            <person name="Lavergne V."/>
            <person name="Dutertre V."/>
            <person name="Fry B.G."/>
            <person name="Antunes A."/>
            <person name="Venter D.J."/>
            <person name="Alewood P.F."/>
            <person name="Lewis R.J."/>
        </authorList>
    </citation>
    <scope>NUCLEOTIDE SEQUENCE</scope>
    <source>
        <strain evidence="3">G118</strain>
        <tissue evidence="3">Venom duct</tissue>
    </source>
</reference>
<organism evidence="3">
    <name type="scientific">Conus geographus</name>
    <name type="common">Geography cone</name>
    <name type="synonym">Nubecula geographus</name>
    <dbReference type="NCBI Taxonomy" id="6491"/>
    <lineage>
        <taxon>Eukaryota</taxon>
        <taxon>Metazoa</taxon>
        <taxon>Spiralia</taxon>
        <taxon>Lophotrochozoa</taxon>
        <taxon>Mollusca</taxon>
        <taxon>Gastropoda</taxon>
        <taxon>Caenogastropoda</taxon>
        <taxon>Neogastropoda</taxon>
        <taxon>Conoidea</taxon>
        <taxon>Conidae</taxon>
        <taxon>Conus</taxon>
        <taxon>Gastridium</taxon>
    </lineage>
</organism>
<evidence type="ECO:0000313" key="3">
    <source>
        <dbReference type="EMBL" id="BAO65651.1"/>
    </source>
</evidence>
<accession>X5IH24</accession>
<keyword evidence="2" id="KW-0732">Signal</keyword>
<protein>
    <submittedName>
        <fullName evidence="3">G118 VD New Superfamily-1 precursor conopeptide</fullName>
    </submittedName>
</protein>
<feature type="compositionally biased region" description="Acidic residues" evidence="1">
    <location>
        <begin position="67"/>
        <end position="79"/>
    </location>
</feature>
<proteinExistence type="evidence at transcript level"/>
<feature type="region of interest" description="Disordered" evidence="1">
    <location>
        <begin position="59"/>
        <end position="79"/>
    </location>
</feature>
<dbReference type="AlphaFoldDB" id="X5IH24"/>
<name>X5IH24_CONGE</name>
<feature type="signal peptide" evidence="2">
    <location>
        <begin position="1"/>
        <end position="20"/>
    </location>
</feature>
<sequence>MSRLFLVLLVISALTLHTDSTQGHDGGTDMSSRPVARAARDHASLARFHKFRAHARSQRIGRLVEDQSGDDEEEENDEN</sequence>
<dbReference type="EMBL" id="AB910883">
    <property type="protein sequence ID" value="BAO65651.1"/>
    <property type="molecule type" value="mRNA"/>
</dbReference>
<feature type="chain" id="PRO_5004956850" evidence="2">
    <location>
        <begin position="21"/>
        <end position="79"/>
    </location>
</feature>